<comment type="caution">
    <text evidence="6">The sequence shown here is derived from an EMBL/GenBank/DDBJ whole genome shotgun (WGS) entry which is preliminary data.</text>
</comment>
<evidence type="ECO:0000256" key="2">
    <source>
        <dbReference type="ARBA" id="ARBA00022741"/>
    </source>
</evidence>
<gene>
    <name evidence="6" type="ORF">GCM10009559_44330</name>
</gene>
<dbReference type="NCBIfam" id="NF047744">
    <property type="entry name" value="CG0192_rel"/>
    <property type="match status" value="1"/>
</dbReference>
<evidence type="ECO:0000256" key="3">
    <source>
        <dbReference type="ARBA" id="ARBA00022777"/>
    </source>
</evidence>
<keyword evidence="3" id="KW-0418">Kinase</keyword>
<keyword evidence="7" id="KW-1185">Reference proteome</keyword>
<protein>
    <recommendedName>
        <fullName evidence="5">Maltokinase N-terminal cap domain-containing protein</fullName>
    </recommendedName>
</protein>
<evidence type="ECO:0000313" key="6">
    <source>
        <dbReference type="EMBL" id="GAA0946008.1"/>
    </source>
</evidence>
<accession>A0ABP4BA52</accession>
<dbReference type="InterPro" id="IPR040999">
    <property type="entry name" value="Mak_N_cap"/>
</dbReference>
<reference evidence="7" key="1">
    <citation type="journal article" date="2019" name="Int. J. Syst. Evol. Microbiol.">
        <title>The Global Catalogue of Microorganisms (GCM) 10K type strain sequencing project: providing services to taxonomists for standard genome sequencing and annotation.</title>
        <authorList>
            <consortium name="The Broad Institute Genomics Platform"/>
            <consortium name="The Broad Institute Genome Sequencing Center for Infectious Disease"/>
            <person name="Wu L."/>
            <person name="Ma J."/>
        </authorList>
    </citation>
    <scope>NUCLEOTIDE SEQUENCE [LARGE SCALE GENOMIC DNA]</scope>
    <source>
        <strain evidence="7">JCM 11117</strain>
    </source>
</reference>
<evidence type="ECO:0000313" key="7">
    <source>
        <dbReference type="Proteomes" id="UP001499967"/>
    </source>
</evidence>
<dbReference type="Pfam" id="PF18085">
    <property type="entry name" value="Mak_N_cap"/>
    <property type="match status" value="1"/>
</dbReference>
<evidence type="ECO:0000259" key="5">
    <source>
        <dbReference type="Pfam" id="PF18085"/>
    </source>
</evidence>
<keyword evidence="2" id="KW-0547">Nucleotide-binding</keyword>
<keyword evidence="4" id="KW-0067">ATP-binding</keyword>
<feature type="domain" description="Maltokinase N-terminal cap" evidence="5">
    <location>
        <begin position="20"/>
        <end position="101"/>
    </location>
</feature>
<proteinExistence type="predicted"/>
<organism evidence="6 7">
    <name type="scientific">Pseudonocardia zijingensis</name>
    <dbReference type="NCBI Taxonomy" id="153376"/>
    <lineage>
        <taxon>Bacteria</taxon>
        <taxon>Bacillati</taxon>
        <taxon>Actinomycetota</taxon>
        <taxon>Actinomycetes</taxon>
        <taxon>Pseudonocardiales</taxon>
        <taxon>Pseudonocardiaceae</taxon>
        <taxon>Pseudonocardia</taxon>
    </lineage>
</organism>
<name>A0ABP4BA52_9PSEU</name>
<evidence type="ECO:0000256" key="1">
    <source>
        <dbReference type="ARBA" id="ARBA00022679"/>
    </source>
</evidence>
<evidence type="ECO:0000256" key="4">
    <source>
        <dbReference type="ARBA" id="ARBA00022840"/>
    </source>
</evidence>
<keyword evidence="1" id="KW-0808">Transferase</keyword>
<sequence>MAIIHRASITPTKAELIAAWLPTRAWSGGAGTVDLLGAYRFDDPAGEVGIEAHLARTERGDVLHIPLTYRAAPLDGADRHLVGTMVHSHLGRRWVYDGCADPVCVAALVTAIRTGGREAEEWVHADGAPVRRESTAYVTGSGAPGAEVPDVGVVAPIDGPAATDVGDLVVLRVIGKGSGAVDGETLTGTWVGQDEPVILAHLGGGAGQRER</sequence>
<dbReference type="RefSeq" id="WP_343943413.1">
    <property type="nucleotide sequence ID" value="NZ_BAAAHP010000126.1"/>
</dbReference>
<dbReference type="EMBL" id="BAAAHP010000126">
    <property type="protein sequence ID" value="GAA0946008.1"/>
    <property type="molecule type" value="Genomic_DNA"/>
</dbReference>
<dbReference type="Proteomes" id="UP001499967">
    <property type="component" value="Unassembled WGS sequence"/>
</dbReference>